<organism evidence="1 2">
    <name type="scientific">Nonomuraea rosea</name>
    <dbReference type="NCBI Taxonomy" id="638574"/>
    <lineage>
        <taxon>Bacteria</taxon>
        <taxon>Bacillati</taxon>
        <taxon>Actinomycetota</taxon>
        <taxon>Actinomycetes</taxon>
        <taxon>Streptosporangiales</taxon>
        <taxon>Streptosporangiaceae</taxon>
        <taxon>Nonomuraea</taxon>
    </lineage>
</organism>
<name>A0ABP6VD62_9ACTN</name>
<evidence type="ECO:0000313" key="2">
    <source>
        <dbReference type="Proteomes" id="UP001500630"/>
    </source>
</evidence>
<dbReference type="Proteomes" id="UP001500630">
    <property type="component" value="Unassembled WGS sequence"/>
</dbReference>
<evidence type="ECO:0000313" key="1">
    <source>
        <dbReference type="EMBL" id="GAA3531325.1"/>
    </source>
</evidence>
<proteinExistence type="predicted"/>
<reference evidence="2" key="1">
    <citation type="journal article" date="2019" name="Int. J. Syst. Evol. Microbiol.">
        <title>The Global Catalogue of Microorganisms (GCM) 10K type strain sequencing project: providing services to taxonomists for standard genome sequencing and annotation.</title>
        <authorList>
            <consortium name="The Broad Institute Genomics Platform"/>
            <consortium name="The Broad Institute Genome Sequencing Center for Infectious Disease"/>
            <person name="Wu L."/>
            <person name="Ma J."/>
        </authorList>
    </citation>
    <scope>NUCLEOTIDE SEQUENCE [LARGE SCALE GENOMIC DNA]</scope>
    <source>
        <strain evidence="2">JCM 17326</strain>
    </source>
</reference>
<sequence>MTRQGLAKRLAALEALGRGDKWPFRLEDGRTVFVPTLAVLAVFTEGLDWCRDDFSDEPRPGEGSLGPFSHYLELLSQAVASPDDSMMAAGVVAISRRARVCRDTGQHPPIEPS</sequence>
<accession>A0ABP6VD62</accession>
<dbReference type="RefSeq" id="WP_345558704.1">
    <property type="nucleotide sequence ID" value="NZ_BAABDQ010000001.1"/>
</dbReference>
<keyword evidence="2" id="KW-1185">Reference proteome</keyword>
<comment type="caution">
    <text evidence="1">The sequence shown here is derived from an EMBL/GenBank/DDBJ whole genome shotgun (WGS) entry which is preliminary data.</text>
</comment>
<gene>
    <name evidence="1" type="ORF">GCM10022419_008050</name>
</gene>
<dbReference type="EMBL" id="BAABDQ010000001">
    <property type="protein sequence ID" value="GAA3531325.1"/>
    <property type="molecule type" value="Genomic_DNA"/>
</dbReference>
<protein>
    <submittedName>
        <fullName evidence="1">Uncharacterized protein</fullName>
    </submittedName>
</protein>